<proteinExistence type="predicted"/>
<sequence length="267" mass="29499">MDLTDRKPVIAIMRPQGYVEGSRKLAESFGFDVVAVPMIELEAMEDEYFDEFTENVFSGRSDYVIFTSANGIDFTLEKIPVDRRDEFIEALNITKVIAIGPTTRKQLENLGIEVMGMPGVYSSEGLVEFLCPEVKGKNIDTARSAYGSTLLITGLRDCGANVLETKVYTLTMPKGPLQEELITRSLNKEIDVFAFTSSMMVRSFFDQAAAMGAGEKIREVLADSLVAAIGIPTANTLKEYDVEVNVTPDEYTFKEILKVAKAALDNN</sequence>
<dbReference type="EMBL" id="JRHO01000014">
    <property type="protein sequence ID" value="KGK97886.1"/>
    <property type="molecule type" value="Genomic_DNA"/>
</dbReference>
<name>A0A099T0Z1_METMT</name>
<keyword evidence="3" id="KW-1185">Reference proteome</keyword>
<dbReference type="Gene3D" id="3.40.50.10090">
    <property type="match status" value="2"/>
</dbReference>
<dbReference type="NCBIfam" id="NF004587">
    <property type="entry name" value="PRK05928.2-5"/>
    <property type="match status" value="1"/>
</dbReference>
<protein>
    <submittedName>
        <fullName evidence="2">Uroporphyrinogen-III synthase</fullName>
    </submittedName>
</protein>
<evidence type="ECO:0000259" key="1">
    <source>
        <dbReference type="Pfam" id="PF02602"/>
    </source>
</evidence>
<accession>A0A099T0Z1</accession>
<dbReference type="PANTHER" id="PTHR40082">
    <property type="entry name" value="BLR5956 PROTEIN"/>
    <property type="match status" value="1"/>
</dbReference>
<dbReference type="GO" id="GO:0004852">
    <property type="term" value="F:uroporphyrinogen-III synthase activity"/>
    <property type="evidence" value="ECO:0007669"/>
    <property type="project" value="InterPro"/>
</dbReference>
<dbReference type="AlphaFoldDB" id="A0A099T0Z1"/>
<reference evidence="2 3" key="1">
    <citation type="submission" date="2014-09" db="EMBL/GenBank/DDBJ databases">
        <title>Draft genome sequence of an obligately methylotrophic methanogen, Methanococcoides methylutens, isolated from marine sediment.</title>
        <authorList>
            <person name="Guan Y."/>
            <person name="Ngugi D.K."/>
            <person name="Blom J."/>
            <person name="Ali S."/>
            <person name="Ferry J.G."/>
            <person name="Stingl U."/>
        </authorList>
    </citation>
    <scope>NUCLEOTIDE SEQUENCE [LARGE SCALE GENOMIC DNA]</scope>
    <source>
        <strain evidence="2 3">DSM 2657</strain>
    </source>
</reference>
<gene>
    <name evidence="2" type="ORF">LI82_08995</name>
</gene>
<dbReference type="Proteomes" id="UP000029859">
    <property type="component" value="Unassembled WGS sequence"/>
</dbReference>
<evidence type="ECO:0000313" key="3">
    <source>
        <dbReference type="Proteomes" id="UP000029859"/>
    </source>
</evidence>
<comment type="caution">
    <text evidence="2">The sequence shown here is derived from an EMBL/GenBank/DDBJ whole genome shotgun (WGS) entry which is preliminary data.</text>
</comment>
<dbReference type="InterPro" id="IPR036108">
    <property type="entry name" value="4pyrrol_syn_uPrphyn_synt_sf"/>
</dbReference>
<organism evidence="2 3">
    <name type="scientific">Methanococcoides methylutens</name>
    <dbReference type="NCBI Taxonomy" id="2226"/>
    <lineage>
        <taxon>Archaea</taxon>
        <taxon>Methanobacteriati</taxon>
        <taxon>Methanobacteriota</taxon>
        <taxon>Stenosarchaea group</taxon>
        <taxon>Methanomicrobia</taxon>
        <taxon>Methanosarcinales</taxon>
        <taxon>Methanosarcinaceae</taxon>
        <taxon>Methanococcoides</taxon>
    </lineage>
</organism>
<feature type="domain" description="Tetrapyrrole biosynthesis uroporphyrinogen III synthase" evidence="1">
    <location>
        <begin position="24"/>
        <end position="257"/>
    </location>
</feature>
<dbReference type="RefSeq" id="WP_048195016.1">
    <property type="nucleotide sequence ID" value="NZ_CAAGSM010000001.1"/>
</dbReference>
<dbReference type="PANTHER" id="PTHR40082:SF1">
    <property type="entry name" value="BLR5956 PROTEIN"/>
    <property type="match status" value="1"/>
</dbReference>
<dbReference type="GO" id="GO:0006780">
    <property type="term" value="P:uroporphyrinogen III biosynthetic process"/>
    <property type="evidence" value="ECO:0007669"/>
    <property type="project" value="InterPro"/>
</dbReference>
<dbReference type="Pfam" id="PF02602">
    <property type="entry name" value="HEM4"/>
    <property type="match status" value="1"/>
</dbReference>
<dbReference type="InterPro" id="IPR003754">
    <property type="entry name" value="4pyrrol_synth_uPrphyn_synth"/>
</dbReference>
<dbReference type="InterPro" id="IPR039793">
    <property type="entry name" value="UROS/Hem4"/>
</dbReference>
<evidence type="ECO:0000313" key="2">
    <source>
        <dbReference type="EMBL" id="KGK97886.1"/>
    </source>
</evidence>
<dbReference type="OrthoDB" id="15395at2157"/>
<dbReference type="SUPFAM" id="SSF69618">
    <property type="entry name" value="HemD-like"/>
    <property type="match status" value="1"/>
</dbReference>
<dbReference type="CDD" id="cd06578">
    <property type="entry name" value="HemD"/>
    <property type="match status" value="1"/>
</dbReference>